<dbReference type="RefSeq" id="WP_062155299.1">
    <property type="nucleotide sequence ID" value="NZ_KQ947992.1"/>
</dbReference>
<evidence type="ECO:0000313" key="7">
    <source>
        <dbReference type="EMBL" id="KUM70827.1"/>
    </source>
</evidence>
<dbReference type="PROSITE" id="PS50075">
    <property type="entry name" value="CARRIER"/>
    <property type="match status" value="2"/>
</dbReference>
<dbReference type="SUPFAM" id="SSF52777">
    <property type="entry name" value="CoA-dependent acyltransferases"/>
    <property type="match status" value="2"/>
</dbReference>
<dbReference type="InterPro" id="IPR045851">
    <property type="entry name" value="AMP-bd_C_sf"/>
</dbReference>
<feature type="compositionally biased region" description="Polar residues" evidence="5">
    <location>
        <begin position="1227"/>
        <end position="1238"/>
    </location>
</feature>
<evidence type="ECO:0000256" key="1">
    <source>
        <dbReference type="ARBA" id="ARBA00001957"/>
    </source>
</evidence>
<dbReference type="InterPro" id="IPR042099">
    <property type="entry name" value="ANL_N_sf"/>
</dbReference>
<dbReference type="GO" id="GO:0044550">
    <property type="term" value="P:secondary metabolite biosynthetic process"/>
    <property type="evidence" value="ECO:0007669"/>
    <property type="project" value="TreeGrafter"/>
</dbReference>
<dbReference type="FunFam" id="2.30.38.10:FF:000001">
    <property type="entry name" value="Non-ribosomal peptide synthetase PvdI"/>
    <property type="match status" value="1"/>
</dbReference>
<dbReference type="InterPro" id="IPR023213">
    <property type="entry name" value="CAT-like_dom_sf"/>
</dbReference>
<dbReference type="PROSITE" id="PS00012">
    <property type="entry name" value="PHOSPHOPANTETHEINE"/>
    <property type="match status" value="2"/>
</dbReference>
<dbReference type="InterPro" id="IPR025110">
    <property type="entry name" value="AMP-bd_C"/>
</dbReference>
<protein>
    <recommendedName>
        <fullName evidence="6">Carrier domain-containing protein</fullName>
    </recommendedName>
</protein>
<feature type="domain" description="Carrier" evidence="6">
    <location>
        <begin position="566"/>
        <end position="641"/>
    </location>
</feature>
<evidence type="ECO:0000256" key="3">
    <source>
        <dbReference type="ARBA" id="ARBA00022450"/>
    </source>
</evidence>
<dbReference type="PANTHER" id="PTHR45527:SF1">
    <property type="entry name" value="FATTY ACID SYNTHASE"/>
    <property type="match status" value="1"/>
</dbReference>
<proteinExistence type="inferred from homology"/>
<keyword evidence="8" id="KW-1185">Reference proteome</keyword>
<dbReference type="OrthoDB" id="2472181at2"/>
<dbReference type="SMART" id="SM00823">
    <property type="entry name" value="PKS_PP"/>
    <property type="match status" value="2"/>
</dbReference>
<dbReference type="GO" id="GO:0003824">
    <property type="term" value="F:catalytic activity"/>
    <property type="evidence" value="ECO:0007669"/>
    <property type="project" value="InterPro"/>
</dbReference>
<dbReference type="Pfam" id="PF00550">
    <property type="entry name" value="PP-binding"/>
    <property type="match status" value="2"/>
</dbReference>
<accession>A0A117P0J1</accession>
<dbReference type="Gene3D" id="3.30.559.30">
    <property type="entry name" value="Nonribosomal peptide synthetase, condensation domain"/>
    <property type="match status" value="1"/>
</dbReference>
<dbReference type="GO" id="GO:0008610">
    <property type="term" value="P:lipid biosynthetic process"/>
    <property type="evidence" value="ECO:0007669"/>
    <property type="project" value="UniProtKB-ARBA"/>
</dbReference>
<dbReference type="InterPro" id="IPR036736">
    <property type="entry name" value="ACP-like_sf"/>
</dbReference>
<dbReference type="GO" id="GO:0017000">
    <property type="term" value="P:antibiotic biosynthetic process"/>
    <property type="evidence" value="ECO:0007669"/>
    <property type="project" value="UniProtKB-ARBA"/>
</dbReference>
<keyword evidence="3" id="KW-0596">Phosphopantetheine</keyword>
<dbReference type="Gene3D" id="3.40.50.12780">
    <property type="entry name" value="N-terminal domain of ligase-like"/>
    <property type="match status" value="1"/>
</dbReference>
<sequence>MHGVHELFEEQARRTPAATALVHGDERLSYGELDARADRFAGLLRRHGVRPGALVGVYLERSAEMVVALLGTLKAGAGHVLLDPDFPAQRLRGMAADAGITVVVSRRGTGAEELGLGAGSVAEEPGLGAGSVAEELGLGAGSVAEEPGLGAGSVAEEPGLGAGSVAEEPGLGAGSVAVEDAESAPPLDRGAVAVRPQDPACVMFTSGSTGRPKGIVASHAAITGTLTGQDFASFGAGSVWLQCSPVSWDAFALELWGPLLSGGLCVLHPGQRPDPVVMAGLVDRHAVTSLYLSASLFQVIVDECPRALAGVRELIVGGEPLPPAHAARVLERYPQLRLSNGYGPVEGMVFLTVHPVTAEEVRDGRPVPIGRPLNGKRLLVLDERLRPVPDGETGELYAAGAGVALGYCGRPELTAERFVADPYGPAGERMYRTGDLVRRRADGVLEYLGRADAQVKIRGFRVEPGEVETVLTGHPDVVRAAVVARPDATGDKRLIAYVVPREGRRQPLSERELRDHAARVLADYLVPAAFVLLDALPLTPNGKLDRAALPEPGPVTGSLGSTAARQPSGAAEKALCGLFSEVLGVESVGPDDDFFALGGNSLTVARLLGRIQLTLGARVGVRTLFECRTPGALAPHVEKAEPEGGTDVPAPLRDGEALPLSYAQRRLWFLDRVDAGTAYTLPVLVRLRGEIDARALRAALGDVAARQAVLRTVFEESDGEPGQRVLSGTEALPRLRQVPVTSGELARAVSEAARHRFDLGAELPLHAVLFHVQDRPGEHALLLVLHHITGDGWSLPPLFRDLSRAYAARVCGSAPELAPLPVPYADFARRQQRRLGSADDPASLAATQLSYWRQALAGLPSGGPLLPRRPGRPAVPGRDAATVVRRLDAGAHARIVEAARAQGATLFMALHAALAAALVRAGAGEDLAVGSPIAGRGQDGTVDDVVGFFVNMLVLRTDASGDPTARQLLARTRETALNAFAHQDVPFEEVVGALNPARPPGRQPFTEVVLALQNNARAEVDLPGAEAGVEPLRTGTARFELLVDVTDDHGPSGAPDGMTLVFEYRTSCLEPEFVRWLADAVVEALTAAAADPDVPLSRLPLPAPPRHADGTLDAVRVPAPAGAAPADSALHREIAAVWSDVLGVERIGPYDDFFRLGGNSLRAVRVAARLSGAGRTVTAAQLFTSPTVAALAAELERASAGTAPPAPAPIPRRPRIPRQPGRDGRTDTGQSQKEVPWT</sequence>
<dbReference type="Pfam" id="PF00501">
    <property type="entry name" value="AMP-binding"/>
    <property type="match status" value="1"/>
</dbReference>
<dbReference type="GO" id="GO:0005829">
    <property type="term" value="C:cytosol"/>
    <property type="evidence" value="ECO:0007669"/>
    <property type="project" value="TreeGrafter"/>
</dbReference>
<dbReference type="Proteomes" id="UP000054024">
    <property type="component" value="Unassembled WGS sequence"/>
</dbReference>
<evidence type="ECO:0000256" key="2">
    <source>
        <dbReference type="ARBA" id="ARBA00006432"/>
    </source>
</evidence>
<dbReference type="Pfam" id="PF00668">
    <property type="entry name" value="Condensation"/>
    <property type="match status" value="1"/>
</dbReference>
<dbReference type="Pfam" id="PF13193">
    <property type="entry name" value="AMP-binding_C"/>
    <property type="match status" value="1"/>
</dbReference>
<comment type="similarity">
    <text evidence="2">Belongs to the ATP-dependent AMP-binding enzyme family.</text>
</comment>
<evidence type="ECO:0000256" key="4">
    <source>
        <dbReference type="ARBA" id="ARBA00022553"/>
    </source>
</evidence>
<dbReference type="FunFam" id="3.30.300.30:FF:000010">
    <property type="entry name" value="Enterobactin synthetase component F"/>
    <property type="match status" value="1"/>
</dbReference>
<dbReference type="GO" id="GO:0031177">
    <property type="term" value="F:phosphopantetheine binding"/>
    <property type="evidence" value="ECO:0007669"/>
    <property type="project" value="InterPro"/>
</dbReference>
<dbReference type="FunFam" id="1.10.1200.10:FF:000016">
    <property type="entry name" value="Non-ribosomal peptide synthase"/>
    <property type="match status" value="1"/>
</dbReference>
<dbReference type="InterPro" id="IPR020845">
    <property type="entry name" value="AMP-binding_CS"/>
</dbReference>
<comment type="caution">
    <text evidence="7">The sequence shown here is derived from an EMBL/GenBank/DDBJ whole genome shotgun (WGS) entry which is preliminary data.</text>
</comment>
<feature type="region of interest" description="Disordered" evidence="5">
    <location>
        <begin position="1196"/>
        <end position="1238"/>
    </location>
</feature>
<dbReference type="SUPFAM" id="SSF47336">
    <property type="entry name" value="ACP-like"/>
    <property type="match status" value="2"/>
</dbReference>
<dbReference type="GO" id="GO:0072330">
    <property type="term" value="P:monocarboxylic acid biosynthetic process"/>
    <property type="evidence" value="ECO:0007669"/>
    <property type="project" value="UniProtKB-ARBA"/>
</dbReference>
<dbReference type="GO" id="GO:0043041">
    <property type="term" value="P:amino acid activation for nonribosomal peptide biosynthetic process"/>
    <property type="evidence" value="ECO:0007669"/>
    <property type="project" value="TreeGrafter"/>
</dbReference>
<dbReference type="SUPFAM" id="SSF56801">
    <property type="entry name" value="Acetyl-CoA synthetase-like"/>
    <property type="match status" value="1"/>
</dbReference>
<dbReference type="CDD" id="cd12117">
    <property type="entry name" value="A_NRPS_Srf_like"/>
    <property type="match status" value="1"/>
</dbReference>
<dbReference type="AlphaFoldDB" id="A0A117P0J1"/>
<organism evidence="7 8">
    <name type="scientific">Streptomyces curacoi</name>
    <dbReference type="NCBI Taxonomy" id="146536"/>
    <lineage>
        <taxon>Bacteria</taxon>
        <taxon>Bacillati</taxon>
        <taxon>Actinomycetota</taxon>
        <taxon>Actinomycetes</taxon>
        <taxon>Kitasatosporales</taxon>
        <taxon>Streptomycetaceae</taxon>
        <taxon>Streptomyces</taxon>
    </lineage>
</organism>
<gene>
    <name evidence="7" type="ORF">AQI70_29255</name>
</gene>
<keyword evidence="4" id="KW-0597">Phosphoprotein</keyword>
<dbReference type="InterPro" id="IPR009081">
    <property type="entry name" value="PP-bd_ACP"/>
</dbReference>
<dbReference type="InterPro" id="IPR001242">
    <property type="entry name" value="Condensation_dom"/>
</dbReference>
<dbReference type="EMBL" id="LMWJ01000023">
    <property type="protein sequence ID" value="KUM70827.1"/>
    <property type="molecule type" value="Genomic_DNA"/>
</dbReference>
<evidence type="ECO:0000313" key="8">
    <source>
        <dbReference type="Proteomes" id="UP000054024"/>
    </source>
</evidence>
<dbReference type="Gene3D" id="1.10.1200.10">
    <property type="entry name" value="ACP-like"/>
    <property type="match status" value="2"/>
</dbReference>
<reference evidence="7 8" key="1">
    <citation type="submission" date="2015-10" db="EMBL/GenBank/DDBJ databases">
        <title>Draft genome sequence of Streptomyces curacoi DSM 40107, type strain for the species Streptomyces curacoi.</title>
        <authorList>
            <person name="Ruckert C."/>
            <person name="Winkler A."/>
            <person name="Kalinowski J."/>
            <person name="Kampfer P."/>
            <person name="Glaeser S."/>
        </authorList>
    </citation>
    <scope>NUCLEOTIDE SEQUENCE [LARGE SCALE GENOMIC DNA]</scope>
    <source>
        <strain evidence="7 8">DSM 40107</strain>
    </source>
</reference>
<dbReference type="InterPro" id="IPR006162">
    <property type="entry name" value="Ppantetheine_attach_site"/>
</dbReference>
<comment type="cofactor">
    <cofactor evidence="1">
        <name>pantetheine 4'-phosphate</name>
        <dbReference type="ChEBI" id="CHEBI:47942"/>
    </cofactor>
</comment>
<dbReference type="PANTHER" id="PTHR45527">
    <property type="entry name" value="NONRIBOSOMAL PEPTIDE SYNTHETASE"/>
    <property type="match status" value="1"/>
</dbReference>
<name>A0A117P0J1_9ACTN</name>
<dbReference type="Gene3D" id="3.30.300.30">
    <property type="match status" value="1"/>
</dbReference>
<dbReference type="InterPro" id="IPR020806">
    <property type="entry name" value="PKS_PP-bd"/>
</dbReference>
<dbReference type="Gene3D" id="3.30.559.10">
    <property type="entry name" value="Chloramphenicol acetyltransferase-like domain"/>
    <property type="match status" value="1"/>
</dbReference>
<dbReference type="CDD" id="cd19540">
    <property type="entry name" value="LCL_NRPS-like"/>
    <property type="match status" value="1"/>
</dbReference>
<dbReference type="InterPro" id="IPR000873">
    <property type="entry name" value="AMP-dep_synth/lig_dom"/>
</dbReference>
<evidence type="ECO:0000259" key="6">
    <source>
        <dbReference type="PROSITE" id="PS50075"/>
    </source>
</evidence>
<evidence type="ECO:0000256" key="5">
    <source>
        <dbReference type="SAM" id="MobiDB-lite"/>
    </source>
</evidence>
<dbReference type="STRING" id="146536.AQI70_29255"/>
<dbReference type="PROSITE" id="PS00455">
    <property type="entry name" value="AMP_BINDING"/>
    <property type="match status" value="1"/>
</dbReference>
<feature type="domain" description="Carrier" evidence="6">
    <location>
        <begin position="1125"/>
        <end position="1199"/>
    </location>
</feature>